<sequence length="882" mass="94565">MRNLIASALALAALWPQSVWAQASASPFTSATRYDAERRVTGTIAPDPDETGPLHHLAVRNSYDPAGRLVKVEKGELASWQPETMAPASWTGFTVQQTLDTTYDAAGRKLKESGSSGGTVYQVTQYSYDTSGRLECTAVRMQQAVFGSLPASACSQSVSAAPFDRIMRNAYDAAGQLLQVRKGVGTSLEQAYVTYDYTPNGKQSFVVDANGNKAQLVHDGFDRQVQWQFPSNGASPSGFNSATPATALATAGTVNTNDREEYGYDANGNRTSLRKRDGRTFAYGYDALNRLTSKIVPDACVSGYACTNVSASATRDVYYSYDLRGLQTSARFDSPGGADAVINAYDGFGRLGSSTTSMGGFSRTLDSAYEDDGTRARLTHPDGNYFRHHRDGLGRLRYADLNSTSPLFYPPYDASGRVMAMKRWNDVTGNWANPSTYGYDGISRLTSIANAFTSAGYNVTVGMGYNPASQIVSRTRDNNAYAFSGYVGVNRSYAVNGLNQYNSAGGVSFGYDSNGNLTASGSTSYTYDAENRLVAASTGASLVYDPLGRLFQTFGGSAGVTQFLYDGDELVAEYNSSGSVLRRYVHGAGDDDPQVWYEGASVSSPRYLYADHQGSVVAVTDSAGNVLHVNAYDEYGIPNATNAGRFQYTGQAWIPELGMYHYKARIYSPTLGRFLQTDPIGYDDQVNLYAYVANDPLNIRDPTGMCGPLCLIPFVPELAAAASATATLLTGALFGPPRPVEMRRHGEDARSTPQAAASTQTRRRDVYNVTVQIQGKALTTGGLPMDKSGSRTASTPLVSSRPITANDVRTGLNATMSQLNPRDQAMVLSSGAYEKALNKIGAAEAAGGVNGQTNLSHPGMFGGSQLRVDIQINTPNTNLVPE</sequence>
<dbReference type="Pfam" id="PF25023">
    <property type="entry name" value="TEN_YD-shell"/>
    <property type="match status" value="1"/>
</dbReference>
<gene>
    <name evidence="5" type="ORF">CVN68_14305</name>
</gene>
<reference evidence="5 6" key="1">
    <citation type="submission" date="2017-11" db="EMBL/GenBank/DDBJ databases">
        <title>Complete genome sequence of Sphingomonas sp. Strain Cra20, a psychrotolerant potential plant growth promoting rhizobacteria.</title>
        <authorList>
            <person name="Luo Y."/>
        </authorList>
    </citation>
    <scope>NUCLEOTIDE SEQUENCE [LARGE SCALE GENOMIC DNA]</scope>
    <source>
        <strain evidence="5 6">Cra20</strain>
    </source>
</reference>
<dbReference type="Gene3D" id="2.180.10.10">
    <property type="entry name" value="RHS repeat-associated core"/>
    <property type="match status" value="2"/>
</dbReference>
<dbReference type="Pfam" id="PF05593">
    <property type="entry name" value="RHS_repeat"/>
    <property type="match status" value="1"/>
</dbReference>
<proteinExistence type="predicted"/>
<evidence type="ECO:0000259" key="4">
    <source>
        <dbReference type="Pfam" id="PF25023"/>
    </source>
</evidence>
<evidence type="ECO:0000256" key="3">
    <source>
        <dbReference type="SAM" id="SignalP"/>
    </source>
</evidence>
<evidence type="ECO:0000256" key="2">
    <source>
        <dbReference type="SAM" id="MobiDB-lite"/>
    </source>
</evidence>
<keyword evidence="1" id="KW-0677">Repeat</keyword>
<dbReference type="OrthoDB" id="6057489at2"/>
<feature type="chain" id="PRO_5014953275" description="Teneurin-like YD-shell domain-containing protein" evidence="3">
    <location>
        <begin position="22"/>
        <end position="882"/>
    </location>
</feature>
<dbReference type="InterPro" id="IPR050708">
    <property type="entry name" value="T6SS_VgrG/RHS"/>
</dbReference>
<dbReference type="InterPro" id="IPR056823">
    <property type="entry name" value="TEN-like_YD-shell"/>
</dbReference>
<dbReference type="AlphaFoldDB" id="A0A2K8MGI2"/>
<dbReference type="PANTHER" id="PTHR32305">
    <property type="match status" value="1"/>
</dbReference>
<dbReference type="RefSeq" id="WP_100282795.1">
    <property type="nucleotide sequence ID" value="NZ_CP024923.1"/>
</dbReference>
<accession>A0A2K8MGI2</accession>
<feature type="compositionally biased region" description="Polar residues" evidence="2">
    <location>
        <begin position="751"/>
        <end position="760"/>
    </location>
</feature>
<evidence type="ECO:0000313" key="6">
    <source>
        <dbReference type="Proteomes" id="UP000229081"/>
    </source>
</evidence>
<protein>
    <recommendedName>
        <fullName evidence="4">Teneurin-like YD-shell domain-containing protein</fullName>
    </recommendedName>
</protein>
<dbReference type="KEGG" id="sphc:CVN68_14305"/>
<dbReference type="EMBL" id="CP024923">
    <property type="protein sequence ID" value="ATY32990.1"/>
    <property type="molecule type" value="Genomic_DNA"/>
</dbReference>
<keyword evidence="3" id="KW-0732">Signal</keyword>
<dbReference type="NCBIfam" id="TIGR03696">
    <property type="entry name" value="Rhs_assc_core"/>
    <property type="match status" value="1"/>
</dbReference>
<keyword evidence="6" id="KW-1185">Reference proteome</keyword>
<dbReference type="NCBIfam" id="TIGR01643">
    <property type="entry name" value="YD_repeat_2x"/>
    <property type="match status" value="1"/>
</dbReference>
<organism evidence="5 6">
    <name type="scientific">Sphingomonas psychrotolerans</name>
    <dbReference type="NCBI Taxonomy" id="1327635"/>
    <lineage>
        <taxon>Bacteria</taxon>
        <taxon>Pseudomonadati</taxon>
        <taxon>Pseudomonadota</taxon>
        <taxon>Alphaproteobacteria</taxon>
        <taxon>Sphingomonadales</taxon>
        <taxon>Sphingomonadaceae</taxon>
        <taxon>Sphingomonas</taxon>
    </lineage>
</organism>
<evidence type="ECO:0000313" key="5">
    <source>
        <dbReference type="EMBL" id="ATY32990.1"/>
    </source>
</evidence>
<dbReference type="InterPro" id="IPR006530">
    <property type="entry name" value="YD"/>
</dbReference>
<feature type="compositionally biased region" description="Basic and acidic residues" evidence="2">
    <location>
        <begin position="740"/>
        <end position="750"/>
    </location>
</feature>
<feature type="signal peptide" evidence="3">
    <location>
        <begin position="1"/>
        <end position="21"/>
    </location>
</feature>
<feature type="region of interest" description="Disordered" evidence="2">
    <location>
        <begin position="736"/>
        <end position="763"/>
    </location>
</feature>
<dbReference type="InterPro" id="IPR022385">
    <property type="entry name" value="Rhs_assc_core"/>
</dbReference>
<evidence type="ECO:0000256" key="1">
    <source>
        <dbReference type="ARBA" id="ARBA00022737"/>
    </source>
</evidence>
<dbReference type="InterPro" id="IPR031325">
    <property type="entry name" value="RHS_repeat"/>
</dbReference>
<name>A0A2K8MGI2_9SPHN</name>
<dbReference type="PANTHER" id="PTHR32305:SF15">
    <property type="entry name" value="PROTEIN RHSA-RELATED"/>
    <property type="match status" value="1"/>
</dbReference>
<dbReference type="Proteomes" id="UP000229081">
    <property type="component" value="Chromosome"/>
</dbReference>
<feature type="domain" description="Teneurin-like YD-shell" evidence="4">
    <location>
        <begin position="412"/>
        <end position="696"/>
    </location>
</feature>